<protein>
    <submittedName>
        <fullName evidence="1">Uncharacterized protein</fullName>
    </submittedName>
</protein>
<accession>A0A642HW51</accession>
<evidence type="ECO:0000313" key="2">
    <source>
        <dbReference type="Proteomes" id="UP000460666"/>
    </source>
</evidence>
<dbReference type="EMBL" id="VWCJ01000001">
    <property type="protein sequence ID" value="KAA5001850.1"/>
    <property type="molecule type" value="Genomic_DNA"/>
</dbReference>
<comment type="caution">
    <text evidence="1">The sequence shown here is derived from an EMBL/GenBank/DDBJ whole genome shotgun (WGS) entry which is preliminary data.</text>
</comment>
<evidence type="ECO:0000313" key="1">
    <source>
        <dbReference type="EMBL" id="KAA5001850.1"/>
    </source>
</evidence>
<proteinExistence type="predicted"/>
<dbReference type="RefSeq" id="WP_130070765.1">
    <property type="nucleotide sequence ID" value="NZ_CP043610.1"/>
</dbReference>
<dbReference type="AlphaFoldDB" id="A0A642HW51"/>
<sequence length="650" mass="73510">MLCKFVLIIDEVSYELSNSAIKNWKEVSYSLKRTDYSGITRTFTSKFEFINDAYDLLLSEYRQQYLMAAAMIEVYTVTNNHEYELRFRCPLDFSSMKIEAGVLSMNSVDDSIASLIKSQKGTQFEYLVKDMKEAKQLYYDRLELRNNIKYVIVGDKTDDNGNSIFVFSSNKDNPSNEKDAIVEYASAEVVKRSGFLYMDLPRNESAYPFFVSENGDLSGTLSGRIVVKCYEATNIGSIRLYIWRKKRASVSVFNGLFYPDGTSIVFDLNETFSIAAGEILHCSFIISRAEQSNLDSKGTIEVDSSSRIELTFNSRSIPEMIDVISPQTLLNKLLNSINEGKDGIIGEIELGSDTRLDRSLIVAAESIRNLPNAKLYTSFSKFEDWMCAEFGYVPVIEANRVIFKHRNNLYSGRVTKDIGDNIESPSYSVNSSIIYSSLKVGYEKQDYDSVNGRDEFRFTNEYSTGVTLTDNVFELKSPYRADACGFELLTQKRGEDTTDSSNDNDTFFVCSQMSENGSRYELVRDGYTISGVLTPDSMFNVMYSPRFMIEANKRFIGVFAKTLLFSSSEGNADIVINGVVENADIDINGGLFTVGEFDFITNDDTLPPDMCGLVRCIFDNDVYFGYVKEVGCKYGQYDGMNYKLFVNSIQ</sequence>
<reference evidence="1 2" key="1">
    <citation type="journal article" date="2019" name="Nat. Med.">
        <title>A library of human gut bacterial isolates paired with longitudinal multiomics data enables mechanistic microbiome research.</title>
        <authorList>
            <person name="Poyet M."/>
            <person name="Groussin M."/>
            <person name="Gibbons S.M."/>
            <person name="Avila-Pacheco J."/>
            <person name="Jiang X."/>
            <person name="Kearney S.M."/>
            <person name="Perrotta A.R."/>
            <person name="Berdy B."/>
            <person name="Zhao S."/>
            <person name="Lieberman T.D."/>
            <person name="Swanson P.K."/>
            <person name="Smith M."/>
            <person name="Roesemann S."/>
            <person name="Alexander J.E."/>
            <person name="Rich S.A."/>
            <person name="Livny J."/>
            <person name="Vlamakis H."/>
            <person name="Clish C."/>
            <person name="Bullock K."/>
            <person name="Deik A."/>
            <person name="Scott J."/>
            <person name="Pierce K.A."/>
            <person name="Xavier R.J."/>
            <person name="Alm E.J."/>
        </authorList>
    </citation>
    <scope>NUCLEOTIDE SEQUENCE [LARGE SCALE GENOMIC DNA]</scope>
    <source>
        <strain evidence="1 2">BIOML-A46</strain>
    </source>
</reference>
<dbReference type="Proteomes" id="UP000460666">
    <property type="component" value="Unassembled WGS sequence"/>
</dbReference>
<organism evidence="1 2">
    <name type="scientific">Bacteroides fragilis</name>
    <dbReference type="NCBI Taxonomy" id="817"/>
    <lineage>
        <taxon>Bacteria</taxon>
        <taxon>Pseudomonadati</taxon>
        <taxon>Bacteroidota</taxon>
        <taxon>Bacteroidia</taxon>
        <taxon>Bacteroidales</taxon>
        <taxon>Bacteroidaceae</taxon>
        <taxon>Bacteroides</taxon>
    </lineage>
</organism>
<name>A0A642HW51_BACFG</name>
<gene>
    <name evidence="1" type="ORF">F2Z89_00650</name>
</gene>